<feature type="region of interest" description="Disordered" evidence="6">
    <location>
        <begin position="217"/>
        <end position="265"/>
    </location>
</feature>
<keyword evidence="2" id="KW-0805">Transcription regulation</keyword>
<comment type="subcellular location">
    <subcellularLocation>
        <location evidence="1">Nucleus</location>
    </subcellularLocation>
</comment>
<feature type="region of interest" description="Disordered" evidence="6">
    <location>
        <begin position="142"/>
        <end position="197"/>
    </location>
</feature>
<evidence type="ECO:0000256" key="5">
    <source>
        <dbReference type="ARBA" id="ARBA00023242"/>
    </source>
</evidence>
<evidence type="ECO:0000256" key="4">
    <source>
        <dbReference type="ARBA" id="ARBA00023163"/>
    </source>
</evidence>
<keyword evidence="9" id="KW-1185">Reference proteome</keyword>
<feature type="domain" description="WRKY" evidence="7">
    <location>
        <begin position="281"/>
        <end position="347"/>
    </location>
</feature>
<reference evidence="8 9" key="1">
    <citation type="submission" date="2024-01" db="EMBL/GenBank/DDBJ databases">
        <title>Genome assemblies of Stephania.</title>
        <authorList>
            <person name="Yang L."/>
        </authorList>
    </citation>
    <scope>NUCLEOTIDE SEQUENCE [LARGE SCALE GENOMIC DNA]</scope>
    <source>
        <strain evidence="8">YNDBR</strain>
        <tissue evidence="8">Leaf</tissue>
    </source>
</reference>
<accession>A0AAP0L067</accession>
<name>A0AAP0L067_9MAGN</name>
<dbReference type="Pfam" id="PF03106">
    <property type="entry name" value="WRKY"/>
    <property type="match status" value="1"/>
</dbReference>
<gene>
    <name evidence="8" type="ORF">Syun_008222</name>
</gene>
<evidence type="ECO:0000259" key="7">
    <source>
        <dbReference type="PROSITE" id="PS50811"/>
    </source>
</evidence>
<dbReference type="SMART" id="SM00774">
    <property type="entry name" value="WRKY"/>
    <property type="match status" value="1"/>
</dbReference>
<dbReference type="PANTHER" id="PTHR31429">
    <property type="entry name" value="WRKY TRANSCRIPTION FACTOR 36-RELATED"/>
    <property type="match status" value="1"/>
</dbReference>
<keyword evidence="4" id="KW-0804">Transcription</keyword>
<evidence type="ECO:0000256" key="2">
    <source>
        <dbReference type="ARBA" id="ARBA00023015"/>
    </source>
</evidence>
<dbReference type="InterPro" id="IPR044810">
    <property type="entry name" value="WRKY_plant"/>
</dbReference>
<dbReference type="Gene3D" id="2.20.25.80">
    <property type="entry name" value="WRKY domain"/>
    <property type="match status" value="1"/>
</dbReference>
<feature type="compositionally biased region" description="Low complexity" evidence="6">
    <location>
        <begin position="222"/>
        <end position="232"/>
    </location>
</feature>
<dbReference type="EMBL" id="JBBNAF010000003">
    <property type="protein sequence ID" value="KAK9161881.1"/>
    <property type="molecule type" value="Genomic_DNA"/>
</dbReference>
<dbReference type="Proteomes" id="UP001420932">
    <property type="component" value="Unassembled WGS sequence"/>
</dbReference>
<sequence>MDRKGTPEEMDFFLINSANNHRRLQSNKTGTDIHDHHRPSRVNTGLNLLTINHGSDQSQIEAEKPKTQLNMLKVEVERMTEENCKLRSMLDHVTRNYTILHTQLLSINQHKRFNPVGLNIVDLQNKDNSDKSESKHIHQFIMELPGPPSGREKVESGEPTTFHGDRDHPNSSHNINIDHHHHHHQQQQQQLAAAVLSTSKKRYASADIIKRPSALTLEDDGTTTTDDIQTTTSSQLPRSCGDDDDDDDDKKSARSGELQVPAADHVPANCRKARVSVRARSDAPMISDGCQWRKYGQKIAKGNPCPRAYYRCTMAVACPVRKQVQRCAEDSSILITTYEGNHNHPLPPTAAGMANTTSAAASMLLSGSTASKDALLGNCAFYTPHLPYATLSASGPFPTITLDLTNNTASATTTTTPNLMHFQRPPYDHHHHHQYPSTPFAIPLLQGCPQFLGYPTPRAADINNKMIGNDSAMHVSRAPSAAGQSRQPNLNLVMESVSAAIATDPKFTTALAAAISSIIGAPCRTDDDDIVGGINST</sequence>
<proteinExistence type="predicted"/>
<dbReference type="SUPFAM" id="SSF118290">
    <property type="entry name" value="WRKY DNA-binding domain"/>
    <property type="match status" value="1"/>
</dbReference>
<dbReference type="PROSITE" id="PS50811">
    <property type="entry name" value="WRKY"/>
    <property type="match status" value="1"/>
</dbReference>
<protein>
    <recommendedName>
        <fullName evidence="7">WRKY domain-containing protein</fullName>
    </recommendedName>
</protein>
<evidence type="ECO:0000313" key="9">
    <source>
        <dbReference type="Proteomes" id="UP001420932"/>
    </source>
</evidence>
<dbReference type="FunFam" id="2.20.25.80:FF:000002">
    <property type="entry name" value="probable WRKY transcription factor 31"/>
    <property type="match status" value="1"/>
</dbReference>
<evidence type="ECO:0000256" key="1">
    <source>
        <dbReference type="ARBA" id="ARBA00004123"/>
    </source>
</evidence>
<dbReference type="GO" id="GO:0043565">
    <property type="term" value="F:sequence-specific DNA binding"/>
    <property type="evidence" value="ECO:0007669"/>
    <property type="project" value="InterPro"/>
</dbReference>
<organism evidence="8 9">
    <name type="scientific">Stephania yunnanensis</name>
    <dbReference type="NCBI Taxonomy" id="152371"/>
    <lineage>
        <taxon>Eukaryota</taxon>
        <taxon>Viridiplantae</taxon>
        <taxon>Streptophyta</taxon>
        <taxon>Embryophyta</taxon>
        <taxon>Tracheophyta</taxon>
        <taxon>Spermatophyta</taxon>
        <taxon>Magnoliopsida</taxon>
        <taxon>Ranunculales</taxon>
        <taxon>Menispermaceae</taxon>
        <taxon>Menispermoideae</taxon>
        <taxon>Cissampelideae</taxon>
        <taxon>Stephania</taxon>
    </lineage>
</organism>
<evidence type="ECO:0000256" key="3">
    <source>
        <dbReference type="ARBA" id="ARBA00023125"/>
    </source>
</evidence>
<keyword evidence="3" id="KW-0238">DNA-binding</keyword>
<evidence type="ECO:0000256" key="6">
    <source>
        <dbReference type="SAM" id="MobiDB-lite"/>
    </source>
</evidence>
<dbReference type="PANTHER" id="PTHR31429:SF59">
    <property type="entry name" value="WRKY TRANSCRIPTION FACTOR 47-RELATED"/>
    <property type="match status" value="1"/>
</dbReference>
<dbReference type="GO" id="GO:0003700">
    <property type="term" value="F:DNA-binding transcription factor activity"/>
    <property type="evidence" value="ECO:0007669"/>
    <property type="project" value="InterPro"/>
</dbReference>
<comment type="caution">
    <text evidence="8">The sequence shown here is derived from an EMBL/GenBank/DDBJ whole genome shotgun (WGS) entry which is preliminary data.</text>
</comment>
<evidence type="ECO:0000313" key="8">
    <source>
        <dbReference type="EMBL" id="KAK9161881.1"/>
    </source>
</evidence>
<dbReference type="InterPro" id="IPR003657">
    <property type="entry name" value="WRKY_dom"/>
</dbReference>
<dbReference type="InterPro" id="IPR036576">
    <property type="entry name" value="WRKY_dom_sf"/>
</dbReference>
<dbReference type="GO" id="GO:0005634">
    <property type="term" value="C:nucleus"/>
    <property type="evidence" value="ECO:0007669"/>
    <property type="project" value="UniProtKB-SubCell"/>
</dbReference>
<dbReference type="AlphaFoldDB" id="A0AAP0L067"/>
<keyword evidence="5" id="KW-0539">Nucleus</keyword>